<dbReference type="InterPro" id="IPR006158">
    <property type="entry name" value="Cobalamin-bd"/>
</dbReference>
<dbReference type="RefSeq" id="WP_165910183.1">
    <property type="nucleotide sequence ID" value="NZ_SLXU01000011.1"/>
</dbReference>
<reference evidence="2 3" key="1">
    <citation type="submission" date="2019-03" db="EMBL/GenBank/DDBJ databases">
        <title>Genomic Encyclopedia of Type Strains, Phase IV (KMG-IV): sequencing the most valuable type-strain genomes for metagenomic binning, comparative biology and taxonomic classification.</title>
        <authorList>
            <person name="Goeker M."/>
        </authorList>
    </citation>
    <scope>NUCLEOTIDE SEQUENCE [LARGE SCALE GENOMIC DNA]</scope>
    <source>
        <strain evidence="2 3">DSM 24766</strain>
    </source>
</reference>
<evidence type="ECO:0000313" key="2">
    <source>
        <dbReference type="EMBL" id="TCP60294.1"/>
    </source>
</evidence>
<sequence length="330" mass="34900">MASARLAVAIGGGTKGNVAPGAAALRGGGRGHALMQVNAEIGRTRHCGLKWSPDHEAARRESLEWMMPTDQFRMMGAFSERVPAQCRALPDATLREVAKAALSRVALSLPARPTPAPDAAETGALCVALCCGGIDAARGVIKELAEKGYGSGEILRGHLPAVARLMGEKWERDEVSFVEVGQVVGRLQRLVHLLQDDIGLPRTDPARRAVFATLPGETHSLGVVIAADAFRRCGWEIDLSLAEPEAVLVDQLAEQTHSVLGLSVGSVRTARLLAALVPRIRMAAPHTRILLSGAYVAAEPEAAARIAADGWAHDIPSALREMARLARSAA</sequence>
<dbReference type="InterPro" id="IPR036724">
    <property type="entry name" value="Cobalamin-bd_sf"/>
</dbReference>
<dbReference type="AlphaFoldDB" id="A0A4R2RCW9"/>
<dbReference type="SUPFAM" id="SSF52242">
    <property type="entry name" value="Cobalamin (vitamin B12)-binding domain"/>
    <property type="match status" value="1"/>
</dbReference>
<evidence type="ECO:0000313" key="3">
    <source>
        <dbReference type="Proteomes" id="UP000295050"/>
    </source>
</evidence>
<keyword evidence="3" id="KW-1185">Reference proteome</keyword>
<dbReference type="Proteomes" id="UP000295050">
    <property type="component" value="Unassembled WGS sequence"/>
</dbReference>
<feature type="domain" description="B12-binding" evidence="1">
    <location>
        <begin position="206"/>
        <end position="330"/>
    </location>
</feature>
<name>A0A4R2RCW9_9RHOB</name>
<dbReference type="Gene3D" id="3.40.50.280">
    <property type="entry name" value="Cobalamin-binding domain"/>
    <property type="match status" value="1"/>
</dbReference>
<comment type="caution">
    <text evidence="2">The sequence shown here is derived from an EMBL/GenBank/DDBJ whole genome shotgun (WGS) entry which is preliminary data.</text>
</comment>
<gene>
    <name evidence="2" type="ORF">EV663_11182</name>
</gene>
<dbReference type="GO" id="GO:0031419">
    <property type="term" value="F:cobalamin binding"/>
    <property type="evidence" value="ECO:0007669"/>
    <property type="project" value="InterPro"/>
</dbReference>
<accession>A0A4R2RCW9</accession>
<dbReference type="EMBL" id="SLXU01000011">
    <property type="protein sequence ID" value="TCP60294.1"/>
    <property type="molecule type" value="Genomic_DNA"/>
</dbReference>
<organism evidence="2 3">
    <name type="scientific">Rhodovulum bhavnagarense</name>
    <dbReference type="NCBI Taxonomy" id="992286"/>
    <lineage>
        <taxon>Bacteria</taxon>
        <taxon>Pseudomonadati</taxon>
        <taxon>Pseudomonadota</taxon>
        <taxon>Alphaproteobacteria</taxon>
        <taxon>Rhodobacterales</taxon>
        <taxon>Paracoccaceae</taxon>
        <taxon>Rhodovulum</taxon>
    </lineage>
</organism>
<protein>
    <submittedName>
        <fullName evidence="2">Methanogenic corrinoid protein MtbC1</fullName>
    </submittedName>
</protein>
<dbReference type="Pfam" id="PF02310">
    <property type="entry name" value="B12-binding"/>
    <property type="match status" value="1"/>
</dbReference>
<dbReference type="PROSITE" id="PS51332">
    <property type="entry name" value="B12_BINDING"/>
    <property type="match status" value="1"/>
</dbReference>
<evidence type="ECO:0000259" key="1">
    <source>
        <dbReference type="PROSITE" id="PS51332"/>
    </source>
</evidence>
<dbReference type="GO" id="GO:0046872">
    <property type="term" value="F:metal ion binding"/>
    <property type="evidence" value="ECO:0007669"/>
    <property type="project" value="InterPro"/>
</dbReference>
<proteinExistence type="predicted"/>